<dbReference type="Pfam" id="PF09413">
    <property type="entry name" value="DUF2007"/>
    <property type="match status" value="1"/>
</dbReference>
<dbReference type="Proteomes" id="UP000590740">
    <property type="component" value="Unassembled WGS sequence"/>
</dbReference>
<dbReference type="InterPro" id="IPR036443">
    <property type="entry name" value="Znf_RanBP2_sf"/>
</dbReference>
<evidence type="ECO:0000313" key="6">
    <source>
        <dbReference type="Proteomes" id="UP000590740"/>
    </source>
</evidence>
<evidence type="ECO:0000256" key="3">
    <source>
        <dbReference type="ARBA" id="ARBA00022833"/>
    </source>
</evidence>
<evidence type="ECO:0000256" key="2">
    <source>
        <dbReference type="ARBA" id="ARBA00022771"/>
    </source>
</evidence>
<reference evidence="5 6" key="1">
    <citation type="submission" date="2020-08" db="EMBL/GenBank/DDBJ databases">
        <title>Genomic Encyclopedia of Type Strains, Phase IV (KMG-IV): sequencing the most valuable type-strain genomes for metagenomic binning, comparative biology and taxonomic classification.</title>
        <authorList>
            <person name="Goeker M."/>
        </authorList>
    </citation>
    <scope>NUCLEOTIDE SEQUENCE [LARGE SCALE GENOMIC DNA]</scope>
    <source>
        <strain evidence="5 6">DSM 12252</strain>
    </source>
</reference>
<dbReference type="GO" id="GO:0008270">
    <property type="term" value="F:zinc ion binding"/>
    <property type="evidence" value="ECO:0007669"/>
    <property type="project" value="UniProtKB-KW"/>
</dbReference>
<accession>A0A7W7YBH1</accession>
<sequence>MRDLITSLDSTRLGFFKSILDEAGIACFIRNETTAQLTNIFIGPLQPTLCLVDDDDFAEASALLLPHQAPEEAIFSTDDDWSCPACKESNPVSFEVCWKCQTAKPE</sequence>
<protein>
    <recommendedName>
        <fullName evidence="4">RanBP2-type domain-containing protein</fullName>
    </recommendedName>
</protein>
<keyword evidence="1" id="KW-0479">Metal-binding</keyword>
<dbReference type="PROSITE" id="PS50199">
    <property type="entry name" value="ZF_RANBP2_2"/>
    <property type="match status" value="1"/>
</dbReference>
<keyword evidence="2" id="KW-0863">Zinc-finger</keyword>
<proteinExistence type="predicted"/>
<dbReference type="SUPFAM" id="SSF90209">
    <property type="entry name" value="Ran binding protein zinc finger-like"/>
    <property type="match status" value="1"/>
</dbReference>
<dbReference type="Gene3D" id="4.10.1060.10">
    <property type="entry name" value="Zinc finger, RanBP2-type"/>
    <property type="match status" value="1"/>
</dbReference>
<dbReference type="Gene3D" id="3.30.70.790">
    <property type="entry name" value="UreE, C-terminal domain"/>
    <property type="match status" value="1"/>
</dbReference>
<dbReference type="AlphaFoldDB" id="A0A7W7YBH1"/>
<dbReference type="InterPro" id="IPR018551">
    <property type="entry name" value="DUF2007"/>
</dbReference>
<dbReference type="PROSITE" id="PS01358">
    <property type="entry name" value="ZF_RANBP2_1"/>
    <property type="match status" value="1"/>
</dbReference>
<evidence type="ECO:0000256" key="1">
    <source>
        <dbReference type="ARBA" id="ARBA00022723"/>
    </source>
</evidence>
<dbReference type="SUPFAM" id="SSF54913">
    <property type="entry name" value="GlnB-like"/>
    <property type="match status" value="1"/>
</dbReference>
<evidence type="ECO:0000259" key="4">
    <source>
        <dbReference type="PROSITE" id="PS50199"/>
    </source>
</evidence>
<keyword evidence="3" id="KW-0862">Zinc</keyword>
<comment type="caution">
    <text evidence="5">The sequence shown here is derived from an EMBL/GenBank/DDBJ whole genome shotgun (WGS) entry which is preliminary data.</text>
</comment>
<evidence type="ECO:0000313" key="5">
    <source>
        <dbReference type="EMBL" id="MBB5032790.1"/>
    </source>
</evidence>
<feature type="domain" description="RanBP2-type" evidence="4">
    <location>
        <begin position="77"/>
        <end position="106"/>
    </location>
</feature>
<dbReference type="InterPro" id="IPR011322">
    <property type="entry name" value="N-reg_PII-like_a/b"/>
</dbReference>
<keyword evidence="6" id="KW-1185">Reference proteome</keyword>
<organism evidence="5 6">
    <name type="scientific">Prosthecobacter vanneervenii</name>
    <dbReference type="NCBI Taxonomy" id="48466"/>
    <lineage>
        <taxon>Bacteria</taxon>
        <taxon>Pseudomonadati</taxon>
        <taxon>Verrucomicrobiota</taxon>
        <taxon>Verrucomicrobiia</taxon>
        <taxon>Verrucomicrobiales</taxon>
        <taxon>Verrucomicrobiaceae</taxon>
        <taxon>Prosthecobacter</taxon>
    </lineage>
</organism>
<gene>
    <name evidence="5" type="ORF">HNQ65_002372</name>
</gene>
<dbReference type="RefSeq" id="WP_184339701.1">
    <property type="nucleotide sequence ID" value="NZ_JACHIG010000004.1"/>
</dbReference>
<dbReference type="InterPro" id="IPR001876">
    <property type="entry name" value="Znf_RanBP2"/>
</dbReference>
<dbReference type="EMBL" id="JACHIG010000004">
    <property type="protein sequence ID" value="MBB5032790.1"/>
    <property type="molecule type" value="Genomic_DNA"/>
</dbReference>
<name>A0A7W7YBH1_9BACT</name>